<dbReference type="Proteomes" id="UP000198956">
    <property type="component" value="Unassembled WGS sequence"/>
</dbReference>
<dbReference type="Pfam" id="PF00831">
    <property type="entry name" value="Ribosomal_L29"/>
    <property type="match status" value="1"/>
</dbReference>
<dbReference type="FunFam" id="1.10.287.310:FF:000001">
    <property type="entry name" value="50S ribosomal protein L29"/>
    <property type="match status" value="1"/>
</dbReference>
<evidence type="ECO:0000256" key="5">
    <source>
        <dbReference type="HAMAP-Rule" id="MF_00374"/>
    </source>
</evidence>
<reference evidence="6 9" key="2">
    <citation type="submission" date="2021-08" db="EMBL/GenBank/DDBJ databases">
        <title>Complete genome sequence of the strain Aneurinibacillus thermoaerophilus CCM 8960.</title>
        <authorList>
            <person name="Musilova J."/>
            <person name="Kourilova X."/>
            <person name="Pernicova I."/>
            <person name="Bezdicek M."/>
            <person name="Lengerova M."/>
            <person name="Obruca S."/>
            <person name="Sedlar K."/>
        </authorList>
    </citation>
    <scope>NUCLEOTIDE SEQUENCE [LARGE SCALE GENOMIC DNA]</scope>
    <source>
        <strain evidence="6 9">CCM 8960</strain>
    </source>
</reference>
<dbReference type="InterPro" id="IPR018254">
    <property type="entry name" value="Ribosomal_uL29_CS"/>
</dbReference>
<dbReference type="PANTHER" id="PTHR10916">
    <property type="entry name" value="60S RIBOSOMAL PROTEIN L35/50S RIBOSOMAL PROTEIN L29"/>
    <property type="match status" value="1"/>
</dbReference>
<dbReference type="AlphaFoldDB" id="A0A1G8C512"/>
<dbReference type="EMBL" id="FNDE01000023">
    <property type="protein sequence ID" value="SDH40571.1"/>
    <property type="molecule type" value="Genomic_DNA"/>
</dbReference>
<protein>
    <recommendedName>
        <fullName evidence="4 5">Large ribosomal subunit protein uL29</fullName>
    </recommendedName>
</protein>
<dbReference type="InterPro" id="IPR001854">
    <property type="entry name" value="Ribosomal_uL29"/>
</dbReference>
<evidence type="ECO:0000313" key="8">
    <source>
        <dbReference type="Proteomes" id="UP000198956"/>
    </source>
</evidence>
<organism evidence="7 8">
    <name type="scientific">Aneurinibacillus thermoaerophilus</name>
    <dbReference type="NCBI Taxonomy" id="143495"/>
    <lineage>
        <taxon>Bacteria</taxon>
        <taxon>Bacillati</taxon>
        <taxon>Bacillota</taxon>
        <taxon>Bacilli</taxon>
        <taxon>Bacillales</taxon>
        <taxon>Paenibacillaceae</taxon>
        <taxon>Aneurinibacillus group</taxon>
        <taxon>Aneurinibacillus</taxon>
    </lineage>
</organism>
<keyword evidence="3 5" id="KW-0687">Ribonucleoprotein</keyword>
<comment type="similarity">
    <text evidence="1 5">Belongs to the universal ribosomal protein uL29 family.</text>
</comment>
<evidence type="ECO:0000256" key="1">
    <source>
        <dbReference type="ARBA" id="ARBA00009254"/>
    </source>
</evidence>
<sequence length="65" mass="7555">MKANEIRNLTTAEIEQKLTSLKEELFNLRFQLATGQLDNTARIRQVRKDIARAKTILRERELGIS</sequence>
<evidence type="ECO:0000256" key="4">
    <source>
        <dbReference type="ARBA" id="ARBA00035204"/>
    </source>
</evidence>
<name>A0A1G8C512_ANETH</name>
<dbReference type="InterPro" id="IPR036049">
    <property type="entry name" value="Ribosomal_uL29_sf"/>
</dbReference>
<evidence type="ECO:0000313" key="9">
    <source>
        <dbReference type="Proteomes" id="UP000826616"/>
    </source>
</evidence>
<evidence type="ECO:0000313" key="7">
    <source>
        <dbReference type="EMBL" id="SDH40571.1"/>
    </source>
</evidence>
<gene>
    <name evidence="5 6" type="primary">rpmC</name>
    <name evidence="6" type="ORF">K3F53_01185</name>
    <name evidence="7" type="ORF">SAMN04489735_102335</name>
</gene>
<dbReference type="PROSITE" id="PS00579">
    <property type="entry name" value="RIBOSOMAL_L29"/>
    <property type="match status" value="1"/>
</dbReference>
<dbReference type="Gene3D" id="1.10.287.310">
    <property type="match status" value="1"/>
</dbReference>
<evidence type="ECO:0000256" key="3">
    <source>
        <dbReference type="ARBA" id="ARBA00023274"/>
    </source>
</evidence>
<dbReference type="InterPro" id="IPR050063">
    <property type="entry name" value="Ribosomal_protein_uL29"/>
</dbReference>
<proteinExistence type="inferred from homology"/>
<accession>A0A1G8C512</accession>
<dbReference type="GO" id="GO:0003735">
    <property type="term" value="F:structural constituent of ribosome"/>
    <property type="evidence" value="ECO:0007669"/>
    <property type="project" value="InterPro"/>
</dbReference>
<reference evidence="7 8" key="1">
    <citation type="submission" date="2016-10" db="EMBL/GenBank/DDBJ databases">
        <authorList>
            <person name="de Groot N.N."/>
        </authorList>
    </citation>
    <scope>NUCLEOTIDE SEQUENCE [LARGE SCALE GENOMIC DNA]</scope>
    <source>
        <strain evidence="7 8">L 420-91</strain>
    </source>
</reference>
<dbReference type="RefSeq" id="WP_057900140.1">
    <property type="nucleotide sequence ID" value="NZ_CP080764.1"/>
</dbReference>
<dbReference type="Proteomes" id="UP000826616">
    <property type="component" value="Chromosome"/>
</dbReference>
<evidence type="ECO:0000313" key="6">
    <source>
        <dbReference type="EMBL" id="QYY42999.1"/>
    </source>
</evidence>
<keyword evidence="9" id="KW-1185">Reference proteome</keyword>
<dbReference type="CDD" id="cd00427">
    <property type="entry name" value="Ribosomal_L29_HIP"/>
    <property type="match status" value="1"/>
</dbReference>
<dbReference type="SUPFAM" id="SSF46561">
    <property type="entry name" value="Ribosomal protein L29 (L29p)"/>
    <property type="match status" value="1"/>
</dbReference>
<dbReference type="NCBIfam" id="TIGR00012">
    <property type="entry name" value="L29"/>
    <property type="match status" value="1"/>
</dbReference>
<dbReference type="GeneID" id="97139972"/>
<dbReference type="GO" id="GO:0006412">
    <property type="term" value="P:translation"/>
    <property type="evidence" value="ECO:0007669"/>
    <property type="project" value="UniProtKB-UniRule"/>
</dbReference>
<dbReference type="HAMAP" id="MF_00374">
    <property type="entry name" value="Ribosomal_uL29"/>
    <property type="match status" value="1"/>
</dbReference>
<dbReference type="EMBL" id="CP080764">
    <property type="protein sequence ID" value="QYY42999.1"/>
    <property type="molecule type" value="Genomic_DNA"/>
</dbReference>
<dbReference type="OrthoDB" id="9815192at2"/>
<dbReference type="GO" id="GO:0022625">
    <property type="term" value="C:cytosolic large ribosomal subunit"/>
    <property type="evidence" value="ECO:0007669"/>
    <property type="project" value="TreeGrafter"/>
</dbReference>
<keyword evidence="2 5" id="KW-0689">Ribosomal protein</keyword>
<evidence type="ECO:0000256" key="2">
    <source>
        <dbReference type="ARBA" id="ARBA00022980"/>
    </source>
</evidence>
<dbReference type="PANTHER" id="PTHR10916:SF0">
    <property type="entry name" value="LARGE RIBOSOMAL SUBUNIT PROTEIN UL29C"/>
    <property type="match status" value="1"/>
</dbReference>